<evidence type="ECO:0000256" key="4">
    <source>
        <dbReference type="ARBA" id="ARBA00023027"/>
    </source>
</evidence>
<keyword evidence="9" id="KW-1185">Reference proteome</keyword>
<dbReference type="InterPro" id="IPR050223">
    <property type="entry name" value="D-isomer_2-hydroxyacid_DH"/>
</dbReference>
<dbReference type="InterPro" id="IPR029752">
    <property type="entry name" value="D-isomer_DH_CS1"/>
</dbReference>
<evidence type="ECO:0000256" key="1">
    <source>
        <dbReference type="ARBA" id="ARBA00005854"/>
    </source>
</evidence>
<reference evidence="9" key="1">
    <citation type="submission" date="2016-10" db="EMBL/GenBank/DDBJ databases">
        <authorList>
            <person name="Varghese N."/>
            <person name="Submissions S."/>
        </authorList>
    </citation>
    <scope>NUCLEOTIDE SEQUENCE [LARGE SCALE GENOMIC DNA]</scope>
    <source>
        <strain evidence="9">CGMCC 4.6858</strain>
    </source>
</reference>
<dbReference type="Pfam" id="PF00389">
    <property type="entry name" value="2-Hacid_dh"/>
    <property type="match status" value="1"/>
</dbReference>
<evidence type="ECO:0000256" key="5">
    <source>
        <dbReference type="RuleBase" id="RU003719"/>
    </source>
</evidence>
<dbReference type="PANTHER" id="PTHR10996:SF178">
    <property type="entry name" value="2-HYDROXYACID DEHYDROGENASE YGL185C-RELATED"/>
    <property type="match status" value="1"/>
</dbReference>
<evidence type="ECO:0000259" key="7">
    <source>
        <dbReference type="Pfam" id="PF02826"/>
    </source>
</evidence>
<dbReference type="PROSITE" id="PS00065">
    <property type="entry name" value="D_2_HYDROXYACID_DH_1"/>
    <property type="match status" value="1"/>
</dbReference>
<comment type="similarity">
    <text evidence="1 5">Belongs to the D-isomer specific 2-hydroxyacid dehydrogenase family.</text>
</comment>
<evidence type="ECO:0000259" key="6">
    <source>
        <dbReference type="Pfam" id="PF00389"/>
    </source>
</evidence>
<protein>
    <submittedName>
        <fullName evidence="8">Lactate dehydrogenase</fullName>
    </submittedName>
</protein>
<dbReference type="InterPro" id="IPR036291">
    <property type="entry name" value="NAD(P)-bd_dom_sf"/>
</dbReference>
<dbReference type="GO" id="GO:0005829">
    <property type="term" value="C:cytosol"/>
    <property type="evidence" value="ECO:0007669"/>
    <property type="project" value="TreeGrafter"/>
</dbReference>
<evidence type="ECO:0000313" key="9">
    <source>
        <dbReference type="Proteomes" id="UP000199034"/>
    </source>
</evidence>
<accession>A0A1G6TLZ3</accession>
<feature type="domain" description="D-isomer specific 2-hydroxyacid dehydrogenase catalytic" evidence="6">
    <location>
        <begin position="32"/>
        <end position="312"/>
    </location>
</feature>
<dbReference type="Proteomes" id="UP000199034">
    <property type="component" value="Unassembled WGS sequence"/>
</dbReference>
<dbReference type="InterPro" id="IPR006139">
    <property type="entry name" value="D-isomer_2_OHA_DH_cat_dom"/>
</dbReference>
<dbReference type="EMBL" id="FMZM01000007">
    <property type="protein sequence ID" value="SDD30071.1"/>
    <property type="molecule type" value="Genomic_DNA"/>
</dbReference>
<dbReference type="GO" id="GO:0051287">
    <property type="term" value="F:NAD binding"/>
    <property type="evidence" value="ECO:0007669"/>
    <property type="project" value="InterPro"/>
</dbReference>
<dbReference type="GO" id="GO:0030267">
    <property type="term" value="F:glyoxylate reductase (NADPH) activity"/>
    <property type="evidence" value="ECO:0007669"/>
    <property type="project" value="TreeGrafter"/>
</dbReference>
<proteinExistence type="inferred from homology"/>
<organism evidence="8 9">
    <name type="scientific">Nocardioides lianchengensis</name>
    <dbReference type="NCBI Taxonomy" id="1045774"/>
    <lineage>
        <taxon>Bacteria</taxon>
        <taxon>Bacillati</taxon>
        <taxon>Actinomycetota</taxon>
        <taxon>Actinomycetes</taxon>
        <taxon>Propionibacteriales</taxon>
        <taxon>Nocardioidaceae</taxon>
        <taxon>Nocardioides</taxon>
    </lineage>
</organism>
<dbReference type="GO" id="GO:0016618">
    <property type="term" value="F:hydroxypyruvate reductase [NAD(P)H] activity"/>
    <property type="evidence" value="ECO:0007669"/>
    <property type="project" value="TreeGrafter"/>
</dbReference>
<keyword evidence="4" id="KW-0520">NAD</keyword>
<dbReference type="Pfam" id="PF02826">
    <property type="entry name" value="2-Hacid_dh_C"/>
    <property type="match status" value="1"/>
</dbReference>
<keyword evidence="2" id="KW-0521">NADP</keyword>
<dbReference type="RefSeq" id="WP_090856993.1">
    <property type="nucleotide sequence ID" value="NZ_FMZM01000007.1"/>
</dbReference>
<dbReference type="CDD" id="cd12156">
    <property type="entry name" value="HPPR"/>
    <property type="match status" value="1"/>
</dbReference>
<dbReference type="SUPFAM" id="SSF51735">
    <property type="entry name" value="NAD(P)-binding Rossmann-fold domains"/>
    <property type="match status" value="1"/>
</dbReference>
<evidence type="ECO:0000256" key="3">
    <source>
        <dbReference type="ARBA" id="ARBA00023002"/>
    </source>
</evidence>
<dbReference type="AlphaFoldDB" id="A0A1G6TLZ3"/>
<dbReference type="FunFam" id="3.40.50.720:FF:000213">
    <property type="entry name" value="Putative 2-hydroxyacid dehydrogenase"/>
    <property type="match status" value="1"/>
</dbReference>
<sequence length="314" mass="32652">MARVLQVGTLKPALAERLRTSYDAPVLPADPAARADFLAEHGPGVEVVVTSGRYGVDRDLMGRLPALAAIVGFGVGYDTTDVAAARERGIAISNTPDVLTDCVADTAVGLAIDTMRQLSAADRFVRRGAWPARGDVPLARRVSGSRVGILGLGRIGQAVAVRLEAFGCPISYHSRRPVAGSPYVYAASAVELAASVDLLVVATAGGAGSTHLVDRAVLEALGPDGFLVNVARGSVVDEDALVDLLVSGRLAGAGLDVFAREPHVPEALLGLDNVVLLPHLASGTVETREAMLELTLANLERWLDHGELVTPVPA</sequence>
<dbReference type="Gene3D" id="3.40.50.720">
    <property type="entry name" value="NAD(P)-binding Rossmann-like Domain"/>
    <property type="match status" value="2"/>
</dbReference>
<dbReference type="OrthoDB" id="117809at2"/>
<gene>
    <name evidence="8" type="ORF">SAMN05421872_107123</name>
</gene>
<keyword evidence="3 5" id="KW-0560">Oxidoreductase</keyword>
<feature type="domain" description="D-isomer specific 2-hydroxyacid dehydrogenase NAD-binding" evidence="7">
    <location>
        <begin position="109"/>
        <end position="281"/>
    </location>
</feature>
<evidence type="ECO:0000256" key="2">
    <source>
        <dbReference type="ARBA" id="ARBA00022857"/>
    </source>
</evidence>
<name>A0A1G6TLZ3_9ACTN</name>
<dbReference type="SUPFAM" id="SSF52283">
    <property type="entry name" value="Formate/glycerate dehydrogenase catalytic domain-like"/>
    <property type="match status" value="1"/>
</dbReference>
<dbReference type="PANTHER" id="PTHR10996">
    <property type="entry name" value="2-HYDROXYACID DEHYDROGENASE-RELATED"/>
    <property type="match status" value="1"/>
</dbReference>
<evidence type="ECO:0000313" key="8">
    <source>
        <dbReference type="EMBL" id="SDD30071.1"/>
    </source>
</evidence>
<dbReference type="InterPro" id="IPR006140">
    <property type="entry name" value="D-isomer_DH_NAD-bd"/>
</dbReference>
<dbReference type="STRING" id="1045774.SAMN05421872_107123"/>